<sequence>MKVCTHRGLLMAVLTRNEHCPPHVHVGSSDWEARLEFSFWHDGVRLMDVVPVHRQPTVAVLEGLRQALRTPAHLRRARVCWWQAVQSVCLVNQLWDQEAGEVAAPQDKRPGARLIEAAAFDAQRYRTMLQLKGARSPVEIAL</sequence>
<protein>
    <recommendedName>
        <fullName evidence="3">DUF4160 domain-containing protein</fullName>
    </recommendedName>
</protein>
<geneLocation type="plasmid" evidence="1 2">
    <name>pPNAP05</name>
</geneLocation>
<reference evidence="2" key="1">
    <citation type="journal article" date="2009" name="Environ. Microbiol.">
        <title>The genome of Polaromonas naphthalenivorans strain CJ2, isolated from coal tar-contaminated sediment, reveals physiological and metabolic versatility and evolution through extensive horizontal gene transfer.</title>
        <authorList>
            <person name="Yagi J.M."/>
            <person name="Sims D."/>
            <person name="Brettin T."/>
            <person name="Bruce D."/>
            <person name="Madsen E.L."/>
        </authorList>
    </citation>
    <scope>NUCLEOTIDE SEQUENCE [LARGE SCALE GENOMIC DNA]</scope>
    <source>
        <strain evidence="2">CJ2</strain>
        <plasmid evidence="2">Plasmid pPNAP05</plasmid>
    </source>
</reference>
<evidence type="ECO:0000313" key="2">
    <source>
        <dbReference type="Proteomes" id="UP000000644"/>
    </source>
</evidence>
<organism evidence="1 2">
    <name type="scientific">Polaromonas naphthalenivorans (strain CJ2)</name>
    <dbReference type="NCBI Taxonomy" id="365044"/>
    <lineage>
        <taxon>Bacteria</taxon>
        <taxon>Pseudomonadati</taxon>
        <taxon>Pseudomonadota</taxon>
        <taxon>Betaproteobacteria</taxon>
        <taxon>Burkholderiales</taxon>
        <taxon>Comamonadaceae</taxon>
        <taxon>Polaromonas</taxon>
    </lineage>
</organism>
<dbReference type="KEGG" id="pna:Pnap_4796"/>
<dbReference type="OrthoDB" id="6936714at2"/>
<keyword evidence="1" id="KW-0614">Plasmid</keyword>
<name>A1VX27_POLNA</name>
<dbReference type="HOGENOM" id="CLU_1814163_0_0_4"/>
<accession>A1VX27</accession>
<dbReference type="EMBL" id="CP000534">
    <property type="protein sequence ID" value="ABM40205.1"/>
    <property type="molecule type" value="Genomic_DNA"/>
</dbReference>
<evidence type="ECO:0008006" key="3">
    <source>
        <dbReference type="Google" id="ProtNLM"/>
    </source>
</evidence>
<proteinExistence type="predicted"/>
<keyword evidence="2" id="KW-1185">Reference proteome</keyword>
<dbReference type="AlphaFoldDB" id="A1VX27"/>
<evidence type="ECO:0000313" key="1">
    <source>
        <dbReference type="EMBL" id="ABM40205.1"/>
    </source>
</evidence>
<gene>
    <name evidence="1" type="ordered locus">Pnap_4796</name>
</gene>
<dbReference type="Proteomes" id="UP000000644">
    <property type="component" value="Plasmid pPNAP05"/>
</dbReference>